<evidence type="ECO:0000313" key="1">
    <source>
        <dbReference type="EMBL" id="OAM77000.1"/>
    </source>
</evidence>
<organism evidence="1 2">
    <name type="scientific">Devosia elaeis</name>
    <dbReference type="NCBI Taxonomy" id="1770058"/>
    <lineage>
        <taxon>Bacteria</taxon>
        <taxon>Pseudomonadati</taxon>
        <taxon>Pseudomonadota</taxon>
        <taxon>Alphaproteobacteria</taxon>
        <taxon>Hyphomicrobiales</taxon>
        <taxon>Devosiaceae</taxon>
        <taxon>Devosia</taxon>
    </lineage>
</organism>
<reference evidence="1 2" key="1">
    <citation type="submission" date="2016-03" db="EMBL/GenBank/DDBJ databases">
        <title>Genome sequencing of Devosia sp. S37.</title>
        <authorList>
            <person name="Mohd Nor M."/>
        </authorList>
    </citation>
    <scope>NUCLEOTIDE SEQUENCE [LARGE SCALE GENOMIC DNA]</scope>
    <source>
        <strain evidence="1 2">S37</strain>
    </source>
</reference>
<evidence type="ECO:0000313" key="2">
    <source>
        <dbReference type="Proteomes" id="UP000078389"/>
    </source>
</evidence>
<dbReference type="InterPro" id="IPR023998">
    <property type="entry name" value="FCR-like"/>
</dbReference>
<comment type="caution">
    <text evidence="1">The sequence shown here is derived from an EMBL/GenBank/DDBJ whole genome shotgun (WGS) entry which is preliminary data.</text>
</comment>
<dbReference type="NCBIfam" id="TIGR03950">
    <property type="entry name" value="sidero_Fe_reduc"/>
    <property type="match status" value="1"/>
</dbReference>
<keyword evidence="2" id="KW-1185">Reference proteome</keyword>
<dbReference type="EMBL" id="LVVY01000087">
    <property type="protein sequence ID" value="OAM77000.1"/>
    <property type="molecule type" value="Genomic_DNA"/>
</dbReference>
<name>A0A178HX19_9HYPH</name>
<gene>
    <name evidence="1" type="ORF">A3840_11345</name>
</gene>
<protein>
    <recommendedName>
        <fullName evidence="3">Siderophore ferric iron reductase</fullName>
    </recommendedName>
</protein>
<dbReference type="RefSeq" id="WP_067456481.1">
    <property type="nucleotide sequence ID" value="NZ_LVVY01000087.1"/>
</dbReference>
<dbReference type="Proteomes" id="UP000078389">
    <property type="component" value="Unassembled WGS sequence"/>
</dbReference>
<dbReference type="STRING" id="1770058.A3840_11345"/>
<dbReference type="AlphaFoldDB" id="A0A178HX19"/>
<evidence type="ECO:0008006" key="3">
    <source>
        <dbReference type="Google" id="ProtNLM"/>
    </source>
</evidence>
<sequence length="266" mass="29518">MMARDYLFSSSQGDTALTRLIATAEKATGFMKGAPGEPLPGWHRPGQDNRGFLEQLYRRLEASYPQAGPPFYAVRLYTNLTWQPAYLAVIAVHLHGALPDLGSLAQNQRGIYVDGYRLAPGPQHRDETEALIARAGAELRAFADGIFTEVNAVTRLRPVPALRLLAERMLGLMVRLRHFQPHLGLGEQQRFCALWLEAMGLTGHGDLEVIALPDGRDVAIVNRKGCCLDYLAMPETLCASCPKQKKALRIARQRDNAMAELETRQD</sequence>
<accession>A0A178HX19</accession>
<dbReference type="OrthoDB" id="7942745at2"/>
<proteinExistence type="predicted"/>